<dbReference type="Proteomes" id="UP000572680">
    <property type="component" value="Unassembled WGS sequence"/>
</dbReference>
<evidence type="ECO:0000313" key="3">
    <source>
        <dbReference type="Proteomes" id="UP000572680"/>
    </source>
</evidence>
<gene>
    <name evidence="2" type="ORF">HNR61_000518</name>
</gene>
<reference evidence="2 3" key="1">
    <citation type="submission" date="2020-08" db="EMBL/GenBank/DDBJ databases">
        <title>Genomic Encyclopedia of Type Strains, Phase IV (KMG-IV): sequencing the most valuable type-strain genomes for metagenomic binning, comparative biology and taxonomic classification.</title>
        <authorList>
            <person name="Goeker M."/>
        </authorList>
    </citation>
    <scope>NUCLEOTIDE SEQUENCE [LARGE SCALE GENOMIC DNA]</scope>
    <source>
        <strain evidence="2 3">DSM 44197</strain>
    </source>
</reference>
<sequence length="364" mass="39552">MLNDALVAAVSFLAGCGVTALWLGRRRGSPATGAPGELPAPLQESITAFGEELRGLTVTPEETEANPRVLEDYRLALSAYDRAAAAGSERAALAALRDGRAALIRLAARRAGRPVPIDALPPLDAGRDAPEPPAVPENATGERFLIVGGGEGAVEELIDRPEPDRPAIVEVTSTNGGRLAVTPVVRTEDETETGVDLLRSYRESSQDRVLLWPGPTHLRVESSSEEQRWSVRIRPMSAAPSLGAEWRGRGGREVLFYDGGPALLTAQARSRGFWRIWFMCGCLQDRDCRCRGPRWPAGTPGESGRVWSSEDGQRKLRLPRPGYLVLDGDEDDHEWYLSVEPVPEAPPPPRKASRPRRRPSSNPS</sequence>
<evidence type="ECO:0000256" key="1">
    <source>
        <dbReference type="SAM" id="MobiDB-lite"/>
    </source>
</evidence>
<comment type="caution">
    <text evidence="2">The sequence shown here is derived from an EMBL/GenBank/DDBJ whole genome shotgun (WGS) entry which is preliminary data.</text>
</comment>
<dbReference type="EMBL" id="JACJIA010000001">
    <property type="protein sequence ID" value="MBA8948920.1"/>
    <property type="molecule type" value="Genomic_DNA"/>
</dbReference>
<accession>A0A7W3LIV9</accession>
<organism evidence="2 3">
    <name type="scientific">Actinomadura namibiensis</name>
    <dbReference type="NCBI Taxonomy" id="182080"/>
    <lineage>
        <taxon>Bacteria</taxon>
        <taxon>Bacillati</taxon>
        <taxon>Actinomycetota</taxon>
        <taxon>Actinomycetes</taxon>
        <taxon>Streptosporangiales</taxon>
        <taxon>Thermomonosporaceae</taxon>
        <taxon>Actinomadura</taxon>
    </lineage>
</organism>
<protein>
    <submittedName>
        <fullName evidence="2">Uncharacterized protein</fullName>
    </submittedName>
</protein>
<feature type="region of interest" description="Disordered" evidence="1">
    <location>
        <begin position="338"/>
        <end position="364"/>
    </location>
</feature>
<dbReference type="AlphaFoldDB" id="A0A7W3LIV9"/>
<feature type="compositionally biased region" description="Basic residues" evidence="1">
    <location>
        <begin position="351"/>
        <end position="364"/>
    </location>
</feature>
<keyword evidence="3" id="KW-1185">Reference proteome</keyword>
<evidence type="ECO:0000313" key="2">
    <source>
        <dbReference type="EMBL" id="MBA8948920.1"/>
    </source>
</evidence>
<proteinExistence type="predicted"/>
<dbReference type="RefSeq" id="WP_182841474.1">
    <property type="nucleotide sequence ID" value="NZ_BAAALP010000006.1"/>
</dbReference>
<name>A0A7W3LIV9_ACTNM</name>